<sequence length="140" mass="15075">MMRMKPMRDAGMPLLCLLLVGGCMPPLSSTPPMTYAEASSQRSVIRPAGISTDQLLSMRQEQQIAALNRTVKQADPGACTLNAIAVSEVGVKGRSIWNASCRGTPLPPDYAVILPKKADETAHVLRCRNELTSSLKCSSF</sequence>
<evidence type="ECO:0000313" key="5">
    <source>
        <dbReference type="Proteomes" id="UP001156856"/>
    </source>
</evidence>
<reference evidence="2 4" key="3">
    <citation type="submission" date="2019-07" db="EMBL/GenBank/DDBJ databases">
        <title>Whole genome shotgun sequence of Methylobacterium oxalidis NBRC 107715.</title>
        <authorList>
            <person name="Hosoyama A."/>
            <person name="Uohara A."/>
            <person name="Ohji S."/>
            <person name="Ichikawa N."/>
        </authorList>
    </citation>
    <scope>NUCLEOTIDE SEQUENCE [LARGE SCALE GENOMIC DNA]</scope>
    <source>
        <strain evidence="2 4">NBRC 107715</strain>
    </source>
</reference>
<evidence type="ECO:0008006" key="6">
    <source>
        <dbReference type="Google" id="ProtNLM"/>
    </source>
</evidence>
<organism evidence="2 4">
    <name type="scientific">Methylobacterium oxalidis</name>
    <dbReference type="NCBI Taxonomy" id="944322"/>
    <lineage>
        <taxon>Bacteria</taxon>
        <taxon>Pseudomonadati</taxon>
        <taxon>Pseudomonadota</taxon>
        <taxon>Alphaproteobacteria</taxon>
        <taxon>Hyphomicrobiales</taxon>
        <taxon>Methylobacteriaceae</taxon>
        <taxon>Methylobacterium</taxon>
    </lineage>
</organism>
<evidence type="ECO:0000313" key="3">
    <source>
        <dbReference type="EMBL" id="GLS62548.1"/>
    </source>
</evidence>
<proteinExistence type="predicted"/>
<evidence type="ECO:0000256" key="1">
    <source>
        <dbReference type="SAM" id="SignalP"/>
    </source>
</evidence>
<evidence type="ECO:0000313" key="2">
    <source>
        <dbReference type="EMBL" id="GEP05160.1"/>
    </source>
</evidence>
<reference evidence="3" key="4">
    <citation type="submission" date="2023-01" db="EMBL/GenBank/DDBJ databases">
        <title>Draft genome sequence of Methylobacterium oxalidis strain NBRC 107715.</title>
        <authorList>
            <person name="Sun Q."/>
            <person name="Mori K."/>
        </authorList>
    </citation>
    <scope>NUCLEOTIDE SEQUENCE</scope>
    <source>
        <strain evidence="3">NBRC 107715</strain>
    </source>
</reference>
<dbReference type="AlphaFoldDB" id="A0A512J5H3"/>
<gene>
    <name evidence="3" type="ORF">GCM10007888_09290</name>
    <name evidence="2" type="ORF">MOX02_31980</name>
</gene>
<reference evidence="5" key="2">
    <citation type="journal article" date="2019" name="Int. J. Syst. Evol. Microbiol.">
        <title>The Global Catalogue of Microorganisms (GCM) 10K type strain sequencing project: providing services to taxonomists for standard genome sequencing and annotation.</title>
        <authorList>
            <consortium name="The Broad Institute Genomics Platform"/>
            <consortium name="The Broad Institute Genome Sequencing Center for Infectious Disease"/>
            <person name="Wu L."/>
            <person name="Ma J."/>
        </authorList>
    </citation>
    <scope>NUCLEOTIDE SEQUENCE [LARGE SCALE GENOMIC DNA]</scope>
    <source>
        <strain evidence="5">NBRC 107715</strain>
    </source>
</reference>
<dbReference type="Proteomes" id="UP001156856">
    <property type="component" value="Unassembled WGS sequence"/>
</dbReference>
<comment type="caution">
    <text evidence="2">The sequence shown here is derived from an EMBL/GenBank/DDBJ whole genome shotgun (WGS) entry which is preliminary data.</text>
</comment>
<name>A0A512J5H3_9HYPH</name>
<keyword evidence="1" id="KW-0732">Signal</keyword>
<dbReference type="PROSITE" id="PS51257">
    <property type="entry name" value="PROKAR_LIPOPROTEIN"/>
    <property type="match status" value="1"/>
</dbReference>
<evidence type="ECO:0000313" key="4">
    <source>
        <dbReference type="Proteomes" id="UP000321960"/>
    </source>
</evidence>
<feature type="signal peptide" evidence="1">
    <location>
        <begin position="1"/>
        <end position="29"/>
    </location>
</feature>
<feature type="chain" id="PRO_5022172084" description="Lipoprotein" evidence="1">
    <location>
        <begin position="30"/>
        <end position="140"/>
    </location>
</feature>
<dbReference type="EMBL" id="BJZU01000063">
    <property type="protein sequence ID" value="GEP05160.1"/>
    <property type="molecule type" value="Genomic_DNA"/>
</dbReference>
<dbReference type="EMBL" id="BSPK01000015">
    <property type="protein sequence ID" value="GLS62548.1"/>
    <property type="molecule type" value="Genomic_DNA"/>
</dbReference>
<accession>A0A512J5H3</accession>
<reference evidence="3" key="1">
    <citation type="journal article" date="2014" name="Int. J. Syst. Evol. Microbiol.">
        <title>Complete genome of a new Firmicutes species belonging to the dominant human colonic microbiota ('Ruminococcus bicirculans') reveals two chromosomes and a selective capacity to utilize plant glucans.</title>
        <authorList>
            <consortium name="NISC Comparative Sequencing Program"/>
            <person name="Wegmann U."/>
            <person name="Louis P."/>
            <person name="Goesmann A."/>
            <person name="Henrissat B."/>
            <person name="Duncan S.H."/>
            <person name="Flint H.J."/>
        </authorList>
    </citation>
    <scope>NUCLEOTIDE SEQUENCE</scope>
    <source>
        <strain evidence="3">NBRC 107715</strain>
    </source>
</reference>
<dbReference type="Proteomes" id="UP000321960">
    <property type="component" value="Unassembled WGS sequence"/>
</dbReference>
<protein>
    <recommendedName>
        <fullName evidence="6">Lipoprotein</fullName>
    </recommendedName>
</protein>
<keyword evidence="5" id="KW-1185">Reference proteome</keyword>